<dbReference type="InterPro" id="IPR036396">
    <property type="entry name" value="Cyt_P450_sf"/>
</dbReference>
<evidence type="ECO:0000313" key="5">
    <source>
        <dbReference type="Proteomes" id="UP000636960"/>
    </source>
</evidence>
<dbReference type="PRINTS" id="PR00359">
    <property type="entry name" value="BP450"/>
</dbReference>
<dbReference type="AlphaFoldDB" id="A0A919JQC9"/>
<dbReference type="Pfam" id="PF00067">
    <property type="entry name" value="p450"/>
    <property type="match status" value="1"/>
</dbReference>
<dbReference type="RefSeq" id="WP_203778555.1">
    <property type="nucleotide sequence ID" value="NZ_BOMV01000001.1"/>
</dbReference>
<feature type="region of interest" description="Disordered" evidence="3">
    <location>
        <begin position="58"/>
        <end position="87"/>
    </location>
</feature>
<keyword evidence="2" id="KW-0349">Heme</keyword>
<keyword evidence="2" id="KW-0560">Oxidoreductase</keyword>
<comment type="similarity">
    <text evidence="1 2">Belongs to the cytochrome P450 family.</text>
</comment>
<evidence type="ECO:0000256" key="1">
    <source>
        <dbReference type="ARBA" id="ARBA00010617"/>
    </source>
</evidence>
<gene>
    <name evidence="4" type="ORF">Ari01nite_02680</name>
</gene>
<dbReference type="InterPro" id="IPR001128">
    <property type="entry name" value="Cyt_P450"/>
</dbReference>
<dbReference type="GO" id="GO:0020037">
    <property type="term" value="F:heme binding"/>
    <property type="evidence" value="ECO:0007669"/>
    <property type="project" value="InterPro"/>
</dbReference>
<sequence length="355" mass="36982">MSGAARRLDRRVYLGSHPVLFAVLAATRGRAVRRIGGTLLVHGRDAYTEALTRIPLDRTAPGTTGGAAGELAGPGALFDQQGDEHRRTRRDTAARLGAAGVESLRPIWTTVVDRQVAALVDGRPVDLVPLAAEMAGRTAAALLDLDVDPIRLATAAREAGAAAARAHLPGPGRRRYQRHAAAATARLVDLVAPGGAGRGLAVMLTIAAVNTTVAALPRAAAWMCRDGLWAYGKDPGLVDELLRVTAPTPLLPRVAAGPGDLGGCPVRAGDRMMLIARHAADAHRAAPNPECPAPAQVANLVFGAGPHFCPGARLARAQLGDLLAALAPHRPAVLRARVDRRSALPGWRELVVAAR</sequence>
<dbReference type="InterPro" id="IPR002397">
    <property type="entry name" value="Cyt_P450_B"/>
</dbReference>
<dbReference type="EMBL" id="BOMV01000001">
    <property type="protein sequence ID" value="GIE92803.1"/>
    <property type="molecule type" value="Genomic_DNA"/>
</dbReference>
<dbReference type="GO" id="GO:0004497">
    <property type="term" value="F:monooxygenase activity"/>
    <property type="evidence" value="ECO:0007669"/>
    <property type="project" value="UniProtKB-KW"/>
</dbReference>
<evidence type="ECO:0000256" key="3">
    <source>
        <dbReference type="SAM" id="MobiDB-lite"/>
    </source>
</evidence>
<evidence type="ECO:0000256" key="2">
    <source>
        <dbReference type="RuleBase" id="RU000461"/>
    </source>
</evidence>
<comment type="caution">
    <text evidence="4">The sequence shown here is derived from an EMBL/GenBank/DDBJ whole genome shotgun (WGS) entry which is preliminary data.</text>
</comment>
<proteinExistence type="inferred from homology"/>
<protein>
    <submittedName>
        <fullName evidence="4">Cytochrome P450</fullName>
    </submittedName>
</protein>
<dbReference type="GO" id="GO:0016705">
    <property type="term" value="F:oxidoreductase activity, acting on paired donors, with incorporation or reduction of molecular oxygen"/>
    <property type="evidence" value="ECO:0007669"/>
    <property type="project" value="InterPro"/>
</dbReference>
<dbReference type="PANTHER" id="PTHR46696">
    <property type="entry name" value="P450, PUTATIVE (EUROFUNG)-RELATED"/>
    <property type="match status" value="1"/>
</dbReference>
<dbReference type="GO" id="GO:0005506">
    <property type="term" value="F:iron ion binding"/>
    <property type="evidence" value="ECO:0007669"/>
    <property type="project" value="InterPro"/>
</dbReference>
<organism evidence="4 5">
    <name type="scientific">Paractinoplanes rishiriensis</name>
    <dbReference type="NCBI Taxonomy" id="1050105"/>
    <lineage>
        <taxon>Bacteria</taxon>
        <taxon>Bacillati</taxon>
        <taxon>Actinomycetota</taxon>
        <taxon>Actinomycetes</taxon>
        <taxon>Micromonosporales</taxon>
        <taxon>Micromonosporaceae</taxon>
        <taxon>Paractinoplanes</taxon>
    </lineage>
</organism>
<dbReference type="Proteomes" id="UP000636960">
    <property type="component" value="Unassembled WGS sequence"/>
</dbReference>
<keyword evidence="2" id="KW-0503">Monooxygenase</keyword>
<name>A0A919JQC9_9ACTN</name>
<evidence type="ECO:0000313" key="4">
    <source>
        <dbReference type="EMBL" id="GIE92803.1"/>
    </source>
</evidence>
<keyword evidence="5" id="KW-1185">Reference proteome</keyword>
<accession>A0A919JQC9</accession>
<keyword evidence="2" id="KW-0408">Iron</keyword>
<dbReference type="Gene3D" id="1.10.630.10">
    <property type="entry name" value="Cytochrome P450"/>
    <property type="match status" value="2"/>
</dbReference>
<dbReference type="SUPFAM" id="SSF48264">
    <property type="entry name" value="Cytochrome P450"/>
    <property type="match status" value="1"/>
</dbReference>
<reference evidence="4" key="1">
    <citation type="submission" date="2021-01" db="EMBL/GenBank/DDBJ databases">
        <title>Whole genome shotgun sequence of Actinoplanes rishiriensis NBRC 108556.</title>
        <authorList>
            <person name="Komaki H."/>
            <person name="Tamura T."/>
        </authorList>
    </citation>
    <scope>NUCLEOTIDE SEQUENCE</scope>
    <source>
        <strain evidence="4">NBRC 108556</strain>
    </source>
</reference>
<keyword evidence="2" id="KW-0479">Metal-binding</keyword>
<dbReference type="PROSITE" id="PS00086">
    <property type="entry name" value="CYTOCHROME_P450"/>
    <property type="match status" value="1"/>
</dbReference>
<dbReference type="PANTHER" id="PTHR46696:SF1">
    <property type="entry name" value="CYTOCHROME P450 YJIB-RELATED"/>
    <property type="match status" value="1"/>
</dbReference>
<dbReference type="InterPro" id="IPR017972">
    <property type="entry name" value="Cyt_P450_CS"/>
</dbReference>